<proteinExistence type="predicted"/>
<keyword evidence="3" id="KW-1185">Reference proteome</keyword>
<feature type="chain" id="PRO_5025462494" description="Secreted protein" evidence="1">
    <location>
        <begin position="26"/>
        <end position="135"/>
    </location>
</feature>
<accession>A0A6A6TEA6</accession>
<evidence type="ECO:0000313" key="3">
    <source>
        <dbReference type="Proteomes" id="UP000799324"/>
    </source>
</evidence>
<feature type="signal peptide" evidence="1">
    <location>
        <begin position="1"/>
        <end position="25"/>
    </location>
</feature>
<evidence type="ECO:0008006" key="4">
    <source>
        <dbReference type="Google" id="ProtNLM"/>
    </source>
</evidence>
<reference evidence="2" key="1">
    <citation type="journal article" date="2020" name="Stud. Mycol.">
        <title>101 Dothideomycetes genomes: a test case for predicting lifestyles and emergence of pathogens.</title>
        <authorList>
            <person name="Haridas S."/>
            <person name="Albert R."/>
            <person name="Binder M."/>
            <person name="Bloem J."/>
            <person name="Labutti K."/>
            <person name="Salamov A."/>
            <person name="Andreopoulos B."/>
            <person name="Baker S."/>
            <person name="Barry K."/>
            <person name="Bills G."/>
            <person name="Bluhm B."/>
            <person name="Cannon C."/>
            <person name="Castanera R."/>
            <person name="Culley D."/>
            <person name="Daum C."/>
            <person name="Ezra D."/>
            <person name="Gonzalez J."/>
            <person name="Henrissat B."/>
            <person name="Kuo A."/>
            <person name="Liang C."/>
            <person name="Lipzen A."/>
            <person name="Lutzoni F."/>
            <person name="Magnuson J."/>
            <person name="Mondo S."/>
            <person name="Nolan M."/>
            <person name="Ohm R."/>
            <person name="Pangilinan J."/>
            <person name="Park H.-J."/>
            <person name="Ramirez L."/>
            <person name="Alfaro M."/>
            <person name="Sun H."/>
            <person name="Tritt A."/>
            <person name="Yoshinaga Y."/>
            <person name="Zwiers L.-H."/>
            <person name="Turgeon B."/>
            <person name="Goodwin S."/>
            <person name="Spatafora J."/>
            <person name="Crous P."/>
            <person name="Grigoriev I."/>
        </authorList>
    </citation>
    <scope>NUCLEOTIDE SEQUENCE</scope>
    <source>
        <strain evidence="2">CBS 122681</strain>
    </source>
</reference>
<organism evidence="2 3">
    <name type="scientific">Lophiostoma macrostomum CBS 122681</name>
    <dbReference type="NCBI Taxonomy" id="1314788"/>
    <lineage>
        <taxon>Eukaryota</taxon>
        <taxon>Fungi</taxon>
        <taxon>Dikarya</taxon>
        <taxon>Ascomycota</taxon>
        <taxon>Pezizomycotina</taxon>
        <taxon>Dothideomycetes</taxon>
        <taxon>Pleosporomycetidae</taxon>
        <taxon>Pleosporales</taxon>
        <taxon>Lophiostomataceae</taxon>
        <taxon>Lophiostoma</taxon>
    </lineage>
</organism>
<evidence type="ECO:0000313" key="2">
    <source>
        <dbReference type="EMBL" id="KAF2657243.1"/>
    </source>
</evidence>
<evidence type="ECO:0000256" key="1">
    <source>
        <dbReference type="SAM" id="SignalP"/>
    </source>
</evidence>
<keyword evidence="1" id="KW-0732">Signal</keyword>
<dbReference type="Proteomes" id="UP000799324">
    <property type="component" value="Unassembled WGS sequence"/>
</dbReference>
<protein>
    <recommendedName>
        <fullName evidence="4">Secreted protein</fullName>
    </recommendedName>
</protein>
<name>A0A6A6TEA6_9PLEO</name>
<dbReference type="AlphaFoldDB" id="A0A6A6TEA6"/>
<gene>
    <name evidence="2" type="ORF">K491DRAFT_341906</name>
</gene>
<dbReference type="EMBL" id="MU004327">
    <property type="protein sequence ID" value="KAF2657243.1"/>
    <property type="molecule type" value="Genomic_DNA"/>
</dbReference>
<sequence length="135" mass="15362">MASSVAWWAHLWASWVFLRSRGGMRQAVAKQGNRFGMPMFCACFQVGVECVRRSAGWCRDVERWCVDSKSKIGDQDTERRWMAQGRRRRQGDDVSAATHASLPELFHAQIPTLGRHAILLYGRPVLLSTHACRLC</sequence>